<name>A0A1I3BYK0_SELRU</name>
<evidence type="ECO:0000259" key="2">
    <source>
        <dbReference type="Pfam" id="PF01757"/>
    </source>
</evidence>
<dbReference type="InterPro" id="IPR002656">
    <property type="entry name" value="Acyl_transf_3_dom"/>
</dbReference>
<dbReference type="RefSeq" id="WP_075441678.1">
    <property type="nucleotide sequence ID" value="NZ_FOQK01000002.1"/>
</dbReference>
<feature type="transmembrane region" description="Helical" evidence="1">
    <location>
        <begin position="226"/>
        <end position="246"/>
    </location>
</feature>
<keyword evidence="1" id="KW-1133">Transmembrane helix</keyword>
<reference evidence="3 4" key="1">
    <citation type="submission" date="2016-10" db="EMBL/GenBank/DDBJ databases">
        <authorList>
            <person name="de Groot N.N."/>
        </authorList>
    </citation>
    <scope>NUCLEOTIDE SEQUENCE [LARGE SCALE GENOMIC DNA]</scope>
    <source>
        <strain evidence="3 4">Z108</strain>
    </source>
</reference>
<feature type="transmembrane region" description="Helical" evidence="1">
    <location>
        <begin position="297"/>
        <end position="314"/>
    </location>
</feature>
<dbReference type="GO" id="GO:0016020">
    <property type="term" value="C:membrane"/>
    <property type="evidence" value="ECO:0007669"/>
    <property type="project" value="TreeGrafter"/>
</dbReference>
<feature type="transmembrane region" description="Helical" evidence="1">
    <location>
        <begin position="326"/>
        <end position="352"/>
    </location>
</feature>
<feature type="transmembrane region" description="Helical" evidence="1">
    <location>
        <begin position="258"/>
        <end position="277"/>
    </location>
</feature>
<organism evidence="3 4">
    <name type="scientific">Selenomonas ruminantium</name>
    <dbReference type="NCBI Taxonomy" id="971"/>
    <lineage>
        <taxon>Bacteria</taxon>
        <taxon>Bacillati</taxon>
        <taxon>Bacillota</taxon>
        <taxon>Negativicutes</taxon>
        <taxon>Selenomonadales</taxon>
        <taxon>Selenomonadaceae</taxon>
        <taxon>Selenomonas</taxon>
    </lineage>
</organism>
<keyword evidence="3" id="KW-0808">Transferase</keyword>
<accession>A0A1I3BYK0</accession>
<feature type="transmembrane region" description="Helical" evidence="1">
    <location>
        <begin position="44"/>
        <end position="65"/>
    </location>
</feature>
<keyword evidence="3" id="KW-0378">Hydrolase</keyword>
<keyword evidence="3" id="KW-0012">Acyltransferase</keyword>
<feature type="transmembrane region" description="Helical" evidence="1">
    <location>
        <begin position="86"/>
        <end position="105"/>
    </location>
</feature>
<dbReference type="InterPro" id="IPR050879">
    <property type="entry name" value="Acyltransferase_3"/>
</dbReference>
<dbReference type="GO" id="GO:0016787">
    <property type="term" value="F:hydrolase activity"/>
    <property type="evidence" value="ECO:0007669"/>
    <property type="project" value="UniProtKB-KW"/>
</dbReference>
<feature type="domain" description="Acyltransferase 3" evidence="2">
    <location>
        <begin position="12"/>
        <end position="340"/>
    </location>
</feature>
<feature type="transmembrane region" description="Helical" evidence="1">
    <location>
        <begin position="12"/>
        <end position="32"/>
    </location>
</feature>
<dbReference type="PANTHER" id="PTHR23028">
    <property type="entry name" value="ACETYLTRANSFERASE"/>
    <property type="match status" value="1"/>
</dbReference>
<sequence length="360" mass="41570">MENARHRQTRIVGLDIYRILSVLMIFLFHSHIHIQCEYGIFTPFVSMGAIYMTAFFMLSGFALFLTWKAKDLQDISVIKKFYIKRIIGIVPLYYTVAILYVSFLGKETISQNILLAPVEILGIQSSFDSLFTFSHNGGTWFISCILMCYVIYPFIQEIVKQITVRLKVVIIGVVMGVLLYAPFIVYFFKTSSIYSNPFFRMLEFLLGVIICSLMPKISLSKVSKWLYSWQMILIEFLILVAGVTVGVKLHVSVGNYMLYSWVSLPVFILQIISMSGWKVPSLIYDLKSIRFFSKISYAFFLAQFFVWGTTTYIVTKLGINTNMARIVVSFFLCTLYAISLHRIVEVFISGTIRNKFYRMK</sequence>
<dbReference type="AlphaFoldDB" id="A0A1I3BYK0"/>
<dbReference type="GO" id="GO:0016747">
    <property type="term" value="F:acyltransferase activity, transferring groups other than amino-acyl groups"/>
    <property type="evidence" value="ECO:0007669"/>
    <property type="project" value="InterPro"/>
</dbReference>
<evidence type="ECO:0000313" key="4">
    <source>
        <dbReference type="Proteomes" id="UP000183639"/>
    </source>
</evidence>
<feature type="transmembrane region" description="Helical" evidence="1">
    <location>
        <begin position="194"/>
        <end position="214"/>
    </location>
</feature>
<feature type="transmembrane region" description="Helical" evidence="1">
    <location>
        <begin position="137"/>
        <end position="155"/>
    </location>
</feature>
<evidence type="ECO:0000256" key="1">
    <source>
        <dbReference type="SAM" id="Phobius"/>
    </source>
</evidence>
<keyword evidence="1" id="KW-0472">Membrane</keyword>
<protein>
    <submittedName>
        <fullName evidence="3">Peptidoglycan/LPS O-acetylase OafA/YrhL, contains acyltransferase and SGNH-hydrolase domains</fullName>
    </submittedName>
</protein>
<dbReference type="EMBL" id="FOQK01000002">
    <property type="protein sequence ID" value="SFH67260.1"/>
    <property type="molecule type" value="Genomic_DNA"/>
</dbReference>
<dbReference type="Pfam" id="PF01757">
    <property type="entry name" value="Acyl_transf_3"/>
    <property type="match status" value="1"/>
</dbReference>
<dbReference type="GO" id="GO:0000271">
    <property type="term" value="P:polysaccharide biosynthetic process"/>
    <property type="evidence" value="ECO:0007669"/>
    <property type="project" value="TreeGrafter"/>
</dbReference>
<evidence type="ECO:0000313" key="3">
    <source>
        <dbReference type="EMBL" id="SFH67260.1"/>
    </source>
</evidence>
<feature type="transmembrane region" description="Helical" evidence="1">
    <location>
        <begin position="167"/>
        <end position="188"/>
    </location>
</feature>
<proteinExistence type="predicted"/>
<keyword evidence="1" id="KW-0812">Transmembrane</keyword>
<dbReference type="PANTHER" id="PTHR23028:SF53">
    <property type="entry name" value="ACYL_TRANSF_3 DOMAIN-CONTAINING PROTEIN"/>
    <property type="match status" value="1"/>
</dbReference>
<gene>
    <name evidence="3" type="ORF">SAMN04487861_10214</name>
</gene>
<dbReference type="Proteomes" id="UP000183639">
    <property type="component" value="Unassembled WGS sequence"/>
</dbReference>